<dbReference type="PANTHER" id="PTHR43384">
    <property type="entry name" value="SEPTUM SITE-DETERMINING PROTEIN MIND HOMOLOG, CHLOROPLASTIC-RELATED"/>
    <property type="match status" value="1"/>
</dbReference>
<keyword evidence="6" id="KW-1185">Reference proteome</keyword>
<dbReference type="AlphaFoldDB" id="A0A9E8MMQ9"/>
<dbReference type="Pfam" id="PF01656">
    <property type="entry name" value="CbiA"/>
    <property type="match status" value="1"/>
</dbReference>
<organism evidence="5 6">
    <name type="scientific">Microcella daejeonensis</name>
    <dbReference type="NCBI Taxonomy" id="2994971"/>
    <lineage>
        <taxon>Bacteria</taxon>
        <taxon>Bacillati</taxon>
        <taxon>Actinomycetota</taxon>
        <taxon>Actinomycetes</taxon>
        <taxon>Micrococcales</taxon>
        <taxon>Microbacteriaceae</taxon>
        <taxon>Microcella</taxon>
    </lineage>
</organism>
<reference evidence="5" key="1">
    <citation type="submission" date="2022-11" db="EMBL/GenBank/DDBJ databases">
        <title>Description of Microcella daejonensis nov. sp, isolated from riverside soil.</title>
        <authorList>
            <person name="Molina K.M."/>
            <person name="Kim S.B."/>
        </authorList>
    </citation>
    <scope>NUCLEOTIDE SEQUENCE</scope>
    <source>
        <strain evidence="5">MMS21-STM12</strain>
    </source>
</reference>
<evidence type="ECO:0000259" key="4">
    <source>
        <dbReference type="Pfam" id="PF01656"/>
    </source>
</evidence>
<evidence type="ECO:0000256" key="3">
    <source>
        <dbReference type="SAM" id="MobiDB-lite"/>
    </source>
</evidence>
<protein>
    <recommendedName>
        <fullName evidence="4">CobQ/CobB/MinD/ParA nucleotide binding domain-containing protein</fullName>
    </recommendedName>
</protein>
<dbReference type="InterPro" id="IPR050625">
    <property type="entry name" value="ParA/MinD_ATPase"/>
</dbReference>
<dbReference type="GO" id="GO:0005524">
    <property type="term" value="F:ATP binding"/>
    <property type="evidence" value="ECO:0007669"/>
    <property type="project" value="UniProtKB-KW"/>
</dbReference>
<feature type="compositionally biased region" description="Low complexity" evidence="3">
    <location>
        <begin position="230"/>
        <end position="253"/>
    </location>
</feature>
<dbReference type="Gene3D" id="3.40.50.300">
    <property type="entry name" value="P-loop containing nucleotide triphosphate hydrolases"/>
    <property type="match status" value="1"/>
</dbReference>
<dbReference type="KEGG" id="mdb:OVN18_02055"/>
<evidence type="ECO:0000256" key="1">
    <source>
        <dbReference type="ARBA" id="ARBA00022741"/>
    </source>
</evidence>
<proteinExistence type="predicted"/>
<gene>
    <name evidence="5" type="ORF">OVN18_02055</name>
</gene>
<sequence length="556" mass="56242">MRIALALPGIDADQVELALLRAGHRIAWRAIDREELLRQLAEDAPEVVLVADDPAVATLDVVGAGDLLGVRTCLVRADDAASASARLLGVHDVLRAVPGRAIDLSVLRAPFDALEGGIEDAAAPRLRSGDAALGSADGSESGGAAASGPRSLGSRRDGGPAAASEPGGASARRRAGRDPAPAARAGAAGAGGERASGIRRLLGRSAGRGEGATDAGRGGGATGAPPPAAAPHADGPTDAAGAPPTTLADLRVPGAPPDPVAGEAPVPAPAARPNRVIAVWGPAGAPGRTLIATTLAAELAARGLHVCLVDADTYGGTIAPSLGLLDEAPGFAAACRLAASDALDAAELDRVSVDYGGSTAAFRVLTGIGRPHRWPELARDRVIGALEQARRWCDVVVVDVGFNLETDEELSSDLLSPRRNAATIAALRTADEVVAVGAADPVGITRLLRTHADLLETVTVDDVHVVVNRVRSSVLGVDPAGQVRQTLDRFGGIPDPLLIADDPAAADAALLSARTVVDAAPRSPLRQGVSALADRLGYGEAAAPRRSAWGRPRRTG</sequence>
<dbReference type="InterPro" id="IPR027417">
    <property type="entry name" value="P-loop_NTPase"/>
</dbReference>
<dbReference type="RefSeq" id="WP_267781614.1">
    <property type="nucleotide sequence ID" value="NZ_CP113089.1"/>
</dbReference>
<evidence type="ECO:0000256" key="2">
    <source>
        <dbReference type="ARBA" id="ARBA00022840"/>
    </source>
</evidence>
<evidence type="ECO:0000313" key="6">
    <source>
        <dbReference type="Proteomes" id="UP001164706"/>
    </source>
</evidence>
<name>A0A9E8MMQ9_9MICO</name>
<dbReference type="GO" id="GO:0051782">
    <property type="term" value="P:negative regulation of cell division"/>
    <property type="evidence" value="ECO:0007669"/>
    <property type="project" value="TreeGrafter"/>
</dbReference>
<dbReference type="GO" id="GO:0016887">
    <property type="term" value="F:ATP hydrolysis activity"/>
    <property type="evidence" value="ECO:0007669"/>
    <property type="project" value="TreeGrafter"/>
</dbReference>
<dbReference type="EMBL" id="CP113089">
    <property type="protein sequence ID" value="WAB81827.1"/>
    <property type="molecule type" value="Genomic_DNA"/>
</dbReference>
<feature type="region of interest" description="Disordered" evidence="3">
    <location>
        <begin position="129"/>
        <end position="268"/>
    </location>
</feature>
<dbReference type="GO" id="GO:0009898">
    <property type="term" value="C:cytoplasmic side of plasma membrane"/>
    <property type="evidence" value="ECO:0007669"/>
    <property type="project" value="TreeGrafter"/>
</dbReference>
<feature type="compositionally biased region" description="Low complexity" evidence="3">
    <location>
        <begin position="129"/>
        <end position="152"/>
    </location>
</feature>
<evidence type="ECO:0000313" key="5">
    <source>
        <dbReference type="EMBL" id="WAB81827.1"/>
    </source>
</evidence>
<feature type="compositionally biased region" description="Low complexity" evidence="3">
    <location>
        <begin position="178"/>
        <end position="187"/>
    </location>
</feature>
<feature type="compositionally biased region" description="Low complexity" evidence="3">
    <location>
        <begin position="159"/>
        <end position="170"/>
    </location>
</feature>
<feature type="compositionally biased region" description="Gly residues" evidence="3">
    <location>
        <begin position="206"/>
        <end position="222"/>
    </location>
</feature>
<feature type="domain" description="CobQ/CobB/MinD/ParA nucleotide binding" evidence="4">
    <location>
        <begin position="277"/>
        <end position="474"/>
    </location>
</feature>
<dbReference type="PANTHER" id="PTHR43384:SF6">
    <property type="entry name" value="SEPTUM SITE-DETERMINING PROTEIN MIND HOMOLOG, CHLOROPLASTIC"/>
    <property type="match status" value="1"/>
</dbReference>
<keyword evidence="2" id="KW-0067">ATP-binding</keyword>
<dbReference type="Proteomes" id="UP001164706">
    <property type="component" value="Chromosome"/>
</dbReference>
<accession>A0A9E8MMQ9</accession>
<dbReference type="InterPro" id="IPR002586">
    <property type="entry name" value="CobQ/CobB/MinD/ParA_Nub-bd_dom"/>
</dbReference>
<dbReference type="GO" id="GO:0005829">
    <property type="term" value="C:cytosol"/>
    <property type="evidence" value="ECO:0007669"/>
    <property type="project" value="TreeGrafter"/>
</dbReference>
<keyword evidence="1" id="KW-0547">Nucleotide-binding</keyword>
<dbReference type="SUPFAM" id="SSF52540">
    <property type="entry name" value="P-loop containing nucleoside triphosphate hydrolases"/>
    <property type="match status" value="1"/>
</dbReference>